<organism evidence="2 3">
    <name type="scientific">Tetranychus urticae</name>
    <name type="common">Two-spotted spider mite</name>
    <dbReference type="NCBI Taxonomy" id="32264"/>
    <lineage>
        <taxon>Eukaryota</taxon>
        <taxon>Metazoa</taxon>
        <taxon>Ecdysozoa</taxon>
        <taxon>Arthropoda</taxon>
        <taxon>Chelicerata</taxon>
        <taxon>Arachnida</taxon>
        <taxon>Acari</taxon>
        <taxon>Acariformes</taxon>
        <taxon>Trombidiformes</taxon>
        <taxon>Prostigmata</taxon>
        <taxon>Eleutherengona</taxon>
        <taxon>Raphignathae</taxon>
        <taxon>Tetranychoidea</taxon>
        <taxon>Tetranychidae</taxon>
        <taxon>Tetranychus</taxon>
    </lineage>
</organism>
<protein>
    <recommendedName>
        <fullName evidence="1">F-box domain-containing protein</fullName>
    </recommendedName>
</protein>
<dbReference type="HOGENOM" id="CLU_029073_0_0_1"/>
<feature type="domain" description="F-box" evidence="1">
    <location>
        <begin position="1"/>
        <end position="48"/>
    </location>
</feature>
<dbReference type="PANTHER" id="PTHR38926:SF5">
    <property type="entry name" value="F-BOX AND LEUCINE-RICH REPEAT PROTEIN 6"/>
    <property type="match status" value="1"/>
</dbReference>
<reference evidence="2" key="2">
    <citation type="submission" date="2015-06" db="UniProtKB">
        <authorList>
            <consortium name="EnsemblMetazoa"/>
        </authorList>
    </citation>
    <scope>IDENTIFICATION</scope>
</reference>
<dbReference type="Pfam" id="PF12937">
    <property type="entry name" value="F-box-like"/>
    <property type="match status" value="1"/>
</dbReference>
<dbReference type="EnsemblMetazoa" id="tetur07g00730.1">
    <property type="protein sequence ID" value="tetur07g00730.1"/>
    <property type="gene ID" value="tetur07g00730"/>
</dbReference>
<dbReference type="OMA" id="ILEICFE"/>
<evidence type="ECO:0000313" key="3">
    <source>
        <dbReference type="Proteomes" id="UP000015104"/>
    </source>
</evidence>
<dbReference type="SUPFAM" id="SSF52047">
    <property type="entry name" value="RNI-like"/>
    <property type="match status" value="1"/>
</dbReference>
<name>T1K8B5_TETUR</name>
<dbReference type="PANTHER" id="PTHR38926">
    <property type="entry name" value="F-BOX DOMAIN CONTAINING PROTEIN, EXPRESSED"/>
    <property type="match status" value="1"/>
</dbReference>
<accession>T1K8B5</accession>
<evidence type="ECO:0000313" key="2">
    <source>
        <dbReference type="EnsemblMetazoa" id="tetur07g00730.1"/>
    </source>
</evidence>
<dbReference type="SUPFAM" id="SSF81383">
    <property type="entry name" value="F-box domain"/>
    <property type="match status" value="1"/>
</dbReference>
<dbReference type="KEGG" id="tut:107361586"/>
<dbReference type="OrthoDB" id="10257471at2759"/>
<dbReference type="EMBL" id="CAEY01001873">
    <property type="status" value="NOT_ANNOTATED_CDS"/>
    <property type="molecule type" value="Genomic_DNA"/>
</dbReference>
<dbReference type="PROSITE" id="PS50181">
    <property type="entry name" value="FBOX"/>
    <property type="match status" value="1"/>
</dbReference>
<keyword evidence="3" id="KW-1185">Reference proteome</keyword>
<dbReference type="InterPro" id="IPR032675">
    <property type="entry name" value="LRR_dom_sf"/>
</dbReference>
<reference evidence="3" key="1">
    <citation type="submission" date="2011-08" db="EMBL/GenBank/DDBJ databases">
        <authorList>
            <person name="Rombauts S."/>
        </authorList>
    </citation>
    <scope>NUCLEOTIDE SEQUENCE</scope>
    <source>
        <strain evidence="3">London</strain>
    </source>
</reference>
<dbReference type="Proteomes" id="UP000015104">
    <property type="component" value="Unassembled WGS sequence"/>
</dbReference>
<dbReference type="Gene3D" id="3.80.10.10">
    <property type="entry name" value="Ribonuclease Inhibitor"/>
    <property type="match status" value="1"/>
</dbReference>
<dbReference type="Gene3D" id="1.20.1280.50">
    <property type="match status" value="1"/>
</dbReference>
<dbReference type="InterPro" id="IPR036047">
    <property type="entry name" value="F-box-like_dom_sf"/>
</dbReference>
<proteinExistence type="predicted"/>
<sequence length="382" mass="44616">MNIEKLPDDCLLYIFHLFFRFETLLNCSEVCERWKSLVLERLRSVRYLTDSQEMLGYPAGNTILFKDNDRLVGIEVSKWFPNLKILVPLRDLDANFIANLTIKGLELTCYSASETFKNATFHNPSLEMLAISRFCSFFANQIQGPILKQLFLRDCNVSDFARIAKYFPNLKRLHIYKFHGRPFRDNFYTGPVLEKLEILEICFEGQLGTGEYHGFSLADHCPALKSAFHYIETDQEFFVDCEIKNHFLEDLVLEFDYDSPDWSVLRCILSKYPNLKHLAIRGETEISDENIPELLELLPRIILIDIRESEEVTEKSAEYIEQVCRQHNRSISFYCQDDETEITKKWPHSSSKGVIIGRGFNFMKHCFLNRQGCLPLLLDPDE</sequence>
<dbReference type="InterPro" id="IPR001810">
    <property type="entry name" value="F-box_dom"/>
</dbReference>
<evidence type="ECO:0000259" key="1">
    <source>
        <dbReference type="PROSITE" id="PS50181"/>
    </source>
</evidence>
<dbReference type="AlphaFoldDB" id="T1K8B5"/>
<gene>
    <name evidence="2" type="primary">107361586</name>
</gene>